<evidence type="ECO:0000313" key="3">
    <source>
        <dbReference type="Proteomes" id="UP001589788"/>
    </source>
</evidence>
<sequence>MSPSSARSRRPAPPPAPAGAEELVDALRATLEPIAQAVGAELVPLEALDEGDIPVAWAGRTLLGFRLPGLHGALERLLQAVEREEGVPLRDLPREAKQRVVERLDKAGAFTVRRAAEEVADALGVSRFTVYNYLNAIRDQAGGPSA</sequence>
<dbReference type="RefSeq" id="WP_377787760.1">
    <property type="nucleotide sequence ID" value="NZ_JBHLYQ010000011.1"/>
</dbReference>
<feature type="domain" description="Transcriptional regulator DauR-like HTH" evidence="1">
    <location>
        <begin position="74"/>
        <end position="135"/>
    </location>
</feature>
<dbReference type="Proteomes" id="UP001589788">
    <property type="component" value="Unassembled WGS sequence"/>
</dbReference>
<gene>
    <name evidence="2" type="ORF">ACFFRE_02215</name>
</gene>
<name>A0ABV6BZW5_9ACTN</name>
<evidence type="ECO:0000313" key="2">
    <source>
        <dbReference type="EMBL" id="MFC0080973.1"/>
    </source>
</evidence>
<dbReference type="InterPro" id="IPR039446">
    <property type="entry name" value="DauR-like"/>
</dbReference>
<dbReference type="InterPro" id="IPR039445">
    <property type="entry name" value="DauR-like_HTH"/>
</dbReference>
<dbReference type="Pfam" id="PF13309">
    <property type="entry name" value="HTH_22"/>
    <property type="match status" value="1"/>
</dbReference>
<comment type="caution">
    <text evidence="2">The sequence shown here is derived from an EMBL/GenBank/DDBJ whole genome shotgun (WGS) entry which is preliminary data.</text>
</comment>
<organism evidence="2 3">
    <name type="scientific">Aciditerrimonas ferrireducens</name>
    <dbReference type="NCBI Taxonomy" id="667306"/>
    <lineage>
        <taxon>Bacteria</taxon>
        <taxon>Bacillati</taxon>
        <taxon>Actinomycetota</taxon>
        <taxon>Acidimicrobiia</taxon>
        <taxon>Acidimicrobiales</taxon>
        <taxon>Acidimicrobiaceae</taxon>
        <taxon>Aciditerrimonas</taxon>
    </lineage>
</organism>
<dbReference type="EMBL" id="JBHLYQ010000011">
    <property type="protein sequence ID" value="MFC0080973.1"/>
    <property type="molecule type" value="Genomic_DNA"/>
</dbReference>
<dbReference type="PANTHER" id="PTHR35568:SF1">
    <property type="entry name" value="TRANSCRIPTIONAL REGULATOR DAUR"/>
    <property type="match status" value="1"/>
</dbReference>
<evidence type="ECO:0000259" key="1">
    <source>
        <dbReference type="Pfam" id="PF13309"/>
    </source>
</evidence>
<protein>
    <submittedName>
        <fullName evidence="2">Helix-turn-helix domain-containing protein</fullName>
    </submittedName>
</protein>
<reference evidence="2 3" key="1">
    <citation type="submission" date="2024-09" db="EMBL/GenBank/DDBJ databases">
        <authorList>
            <person name="Sun Q."/>
            <person name="Mori K."/>
        </authorList>
    </citation>
    <scope>NUCLEOTIDE SEQUENCE [LARGE SCALE GENOMIC DNA]</scope>
    <source>
        <strain evidence="2 3">JCM 15389</strain>
    </source>
</reference>
<dbReference type="PANTHER" id="PTHR35568">
    <property type="entry name" value="TRANSCRIPTIONAL REGULATOR DAUR"/>
    <property type="match status" value="1"/>
</dbReference>
<accession>A0ABV6BZW5</accession>
<proteinExistence type="predicted"/>
<keyword evidence="3" id="KW-1185">Reference proteome</keyword>